<evidence type="ECO:0000313" key="12">
    <source>
        <dbReference type="Proteomes" id="UP001501570"/>
    </source>
</evidence>
<name>A0ABP9SS27_9ACTN</name>
<feature type="transmembrane region" description="Helical" evidence="9">
    <location>
        <begin position="233"/>
        <end position="257"/>
    </location>
</feature>
<reference evidence="12" key="1">
    <citation type="journal article" date="2019" name="Int. J. Syst. Evol. Microbiol.">
        <title>The Global Catalogue of Microorganisms (GCM) 10K type strain sequencing project: providing services to taxonomists for standard genome sequencing and annotation.</title>
        <authorList>
            <consortium name="The Broad Institute Genomics Platform"/>
            <consortium name="The Broad Institute Genome Sequencing Center for Infectious Disease"/>
            <person name="Wu L."/>
            <person name="Ma J."/>
        </authorList>
    </citation>
    <scope>NUCLEOTIDE SEQUENCE [LARGE SCALE GENOMIC DNA]</scope>
    <source>
        <strain evidence="12">JCM 18304</strain>
    </source>
</reference>
<evidence type="ECO:0000256" key="9">
    <source>
        <dbReference type="SAM" id="Phobius"/>
    </source>
</evidence>
<dbReference type="InterPro" id="IPR038770">
    <property type="entry name" value="Na+/solute_symporter_sf"/>
</dbReference>
<dbReference type="PANTHER" id="PTHR32507:SF7">
    <property type="entry name" value="K(+)_H(+) ANTIPORTER NHAP2"/>
    <property type="match status" value="1"/>
</dbReference>
<feature type="transmembrane region" description="Helical" evidence="9">
    <location>
        <begin position="278"/>
        <end position="297"/>
    </location>
</feature>
<evidence type="ECO:0000256" key="6">
    <source>
        <dbReference type="ARBA" id="ARBA00022989"/>
    </source>
</evidence>
<evidence type="ECO:0000256" key="1">
    <source>
        <dbReference type="ARBA" id="ARBA00004651"/>
    </source>
</evidence>
<feature type="transmembrane region" description="Helical" evidence="9">
    <location>
        <begin position="369"/>
        <end position="389"/>
    </location>
</feature>
<keyword evidence="2" id="KW-0813">Transport</keyword>
<feature type="transmembrane region" description="Helical" evidence="9">
    <location>
        <begin position="94"/>
        <end position="115"/>
    </location>
</feature>
<dbReference type="EMBL" id="BAABJQ010000038">
    <property type="protein sequence ID" value="GAA5199679.1"/>
    <property type="molecule type" value="Genomic_DNA"/>
</dbReference>
<dbReference type="SUPFAM" id="SSF116726">
    <property type="entry name" value="TrkA C-terminal domain-like"/>
    <property type="match status" value="1"/>
</dbReference>
<evidence type="ECO:0000256" key="7">
    <source>
        <dbReference type="ARBA" id="ARBA00023065"/>
    </source>
</evidence>
<feature type="transmembrane region" description="Helical" evidence="9">
    <location>
        <begin position="35"/>
        <end position="53"/>
    </location>
</feature>
<keyword evidence="3" id="KW-0050">Antiport</keyword>
<proteinExistence type="predicted"/>
<dbReference type="Pfam" id="PF00999">
    <property type="entry name" value="Na_H_Exchanger"/>
    <property type="match status" value="1"/>
</dbReference>
<dbReference type="InterPro" id="IPR006037">
    <property type="entry name" value="RCK_C"/>
</dbReference>
<keyword evidence="7" id="KW-0406">Ion transport</keyword>
<evidence type="ECO:0000256" key="2">
    <source>
        <dbReference type="ARBA" id="ARBA00022448"/>
    </source>
</evidence>
<feature type="transmembrane region" description="Helical" evidence="9">
    <location>
        <begin position="303"/>
        <end position="325"/>
    </location>
</feature>
<evidence type="ECO:0000256" key="4">
    <source>
        <dbReference type="ARBA" id="ARBA00022475"/>
    </source>
</evidence>
<dbReference type="Gene3D" id="3.30.70.1450">
    <property type="entry name" value="Regulator of K+ conductance, C-terminal domain"/>
    <property type="match status" value="1"/>
</dbReference>
<evidence type="ECO:0000256" key="3">
    <source>
        <dbReference type="ARBA" id="ARBA00022449"/>
    </source>
</evidence>
<dbReference type="Pfam" id="PF02080">
    <property type="entry name" value="TrkA_C"/>
    <property type="match status" value="1"/>
</dbReference>
<feature type="transmembrane region" description="Helical" evidence="9">
    <location>
        <begin position="337"/>
        <end position="357"/>
    </location>
</feature>
<comment type="caution">
    <text evidence="11">The sequence shown here is derived from an EMBL/GenBank/DDBJ whole genome shotgun (WGS) entry which is preliminary data.</text>
</comment>
<keyword evidence="12" id="KW-1185">Reference proteome</keyword>
<organism evidence="11 12">
    <name type="scientific">Rugosimonospora acidiphila</name>
    <dbReference type="NCBI Taxonomy" id="556531"/>
    <lineage>
        <taxon>Bacteria</taxon>
        <taxon>Bacillati</taxon>
        <taxon>Actinomycetota</taxon>
        <taxon>Actinomycetes</taxon>
        <taxon>Micromonosporales</taxon>
        <taxon>Micromonosporaceae</taxon>
        <taxon>Rugosimonospora</taxon>
    </lineage>
</organism>
<keyword evidence="4" id="KW-1003">Cell membrane</keyword>
<accession>A0ABP9SS27</accession>
<dbReference type="Gene3D" id="1.20.1530.20">
    <property type="match status" value="1"/>
</dbReference>
<evidence type="ECO:0000313" key="11">
    <source>
        <dbReference type="EMBL" id="GAA5199679.1"/>
    </source>
</evidence>
<keyword evidence="8 9" id="KW-0472">Membrane</keyword>
<evidence type="ECO:0000259" key="10">
    <source>
        <dbReference type="PROSITE" id="PS51202"/>
    </source>
</evidence>
<keyword evidence="5 9" id="KW-0812">Transmembrane</keyword>
<feature type="transmembrane region" description="Helical" evidence="9">
    <location>
        <begin position="6"/>
        <end position="23"/>
    </location>
</feature>
<feature type="transmembrane region" description="Helical" evidence="9">
    <location>
        <begin position="65"/>
        <end position="82"/>
    </location>
</feature>
<dbReference type="InterPro" id="IPR006153">
    <property type="entry name" value="Cation/H_exchanger_TM"/>
</dbReference>
<keyword evidence="6 9" id="KW-1133">Transmembrane helix</keyword>
<gene>
    <name evidence="11" type="ORF">GCM10023322_75890</name>
</gene>
<feature type="transmembrane region" description="Helical" evidence="9">
    <location>
        <begin position="195"/>
        <end position="213"/>
    </location>
</feature>
<dbReference type="Proteomes" id="UP001501570">
    <property type="component" value="Unassembled WGS sequence"/>
</dbReference>
<feature type="transmembrane region" description="Helical" evidence="9">
    <location>
        <begin position="164"/>
        <end position="188"/>
    </location>
</feature>
<dbReference type="PROSITE" id="PS51202">
    <property type="entry name" value="RCK_C"/>
    <property type="match status" value="1"/>
</dbReference>
<evidence type="ECO:0000256" key="8">
    <source>
        <dbReference type="ARBA" id="ARBA00023136"/>
    </source>
</evidence>
<comment type="subcellular location">
    <subcellularLocation>
        <location evidence="1">Cell membrane</location>
        <topology evidence="1">Multi-pass membrane protein</topology>
    </subcellularLocation>
</comment>
<dbReference type="RefSeq" id="WP_345638080.1">
    <property type="nucleotide sequence ID" value="NZ_BAABJQ010000038.1"/>
</dbReference>
<feature type="domain" description="RCK C-terminal" evidence="10">
    <location>
        <begin position="405"/>
        <end position="486"/>
    </location>
</feature>
<dbReference type="InterPro" id="IPR036721">
    <property type="entry name" value="RCK_C_sf"/>
</dbReference>
<sequence>MSDVIPFGLVIAVVSGAGLLSVWSNRVSERVRIPAPAIFLIAAAVTSDIFTPLEHIPVRVTQRVVTAMLILLLFEGGMHIGWRRLRTAAGPVLIIGVAGTVVTASGVAAVAHLVFGLDWRGALLLGVAVAPTDPAVVFSVLGRREIAGRSGTLLEGESGANDPVGIAALAAVLAAGSAGGWSAIGAGVGEFAEQILIGAAAGVCGGYLLGLAMRRLPLPSGALYPVQTLLGAGTIYGIATLAHGSGFLAVFVAGIVVGDLRTPYKAEIERFHSSTASLAEIAAFTMLGLTVSVAGLAHGTAWLIGLALAALLTLVIRPILVGALLLPMKLSRGERVFVMWAGLKGAVPILLGTYLLSADVAGATRLYKIVVVVVAFSVIVQGGLIPTIAHRVGVPMRVLEPEPWSLSVRFRHEPTNVRHYQVAAGSPADNTRVADLDLGEDTWISLINRDGTPVPVRGNTVLYSGDEVLLLVDPDQPATAAALFRAAG</sequence>
<dbReference type="PANTHER" id="PTHR32507">
    <property type="entry name" value="NA(+)/H(+) ANTIPORTER 1"/>
    <property type="match status" value="1"/>
</dbReference>
<protein>
    <submittedName>
        <fullName evidence="11">Cation:proton antiporter</fullName>
    </submittedName>
</protein>
<evidence type="ECO:0000256" key="5">
    <source>
        <dbReference type="ARBA" id="ARBA00022692"/>
    </source>
</evidence>